<dbReference type="EMBL" id="BJTZ01000072">
    <property type="protein sequence ID" value="GEK16133.1"/>
    <property type="molecule type" value="Genomic_DNA"/>
</dbReference>
<evidence type="ECO:0000313" key="1">
    <source>
        <dbReference type="EMBL" id="GEK16133.1"/>
    </source>
</evidence>
<dbReference type="AlphaFoldDB" id="A0A510UN90"/>
<accession>A0A510UN90</accession>
<comment type="caution">
    <text evidence="1">The sequence shown here is derived from an EMBL/GenBank/DDBJ whole genome shotgun (WGS) entry which is preliminary data.</text>
</comment>
<proteinExistence type="predicted"/>
<protein>
    <submittedName>
        <fullName evidence="1">Uncharacterized protein</fullName>
    </submittedName>
</protein>
<sequence>MLDFTLDVPHGQKAKQSDFWLVNGKKNWAFIQGKLALTLGVKDGTPIRLTVGNERSFGAKHVYKRERRINIQKILRQHSTTKGTRKFVNEKLMLLNMFG</sequence>
<name>A0A510UN90_ALIFS</name>
<evidence type="ECO:0000313" key="2">
    <source>
        <dbReference type="Proteomes" id="UP000321787"/>
    </source>
</evidence>
<reference evidence="1 2" key="1">
    <citation type="submission" date="2019-07" db="EMBL/GenBank/DDBJ databases">
        <title>Whole genome shotgun sequence of Aliivibrio fischeri NBRC 101058.</title>
        <authorList>
            <person name="Hosoyama A."/>
            <person name="Uohara A."/>
            <person name="Ohji S."/>
            <person name="Ichikawa N."/>
        </authorList>
    </citation>
    <scope>NUCLEOTIDE SEQUENCE [LARGE SCALE GENOMIC DNA]</scope>
    <source>
        <strain evidence="1 2">NBRC 101058</strain>
    </source>
</reference>
<gene>
    <name evidence="1" type="ORF">AFI02nite_41690</name>
</gene>
<organism evidence="1 2">
    <name type="scientific">Aliivibrio fischeri</name>
    <name type="common">Vibrio fischeri</name>
    <dbReference type="NCBI Taxonomy" id="668"/>
    <lineage>
        <taxon>Bacteria</taxon>
        <taxon>Pseudomonadati</taxon>
        <taxon>Pseudomonadota</taxon>
        <taxon>Gammaproteobacteria</taxon>
        <taxon>Vibrionales</taxon>
        <taxon>Vibrionaceae</taxon>
        <taxon>Aliivibrio</taxon>
    </lineage>
</organism>
<dbReference type="Proteomes" id="UP000321787">
    <property type="component" value="Unassembled WGS sequence"/>
</dbReference>
<dbReference type="RefSeq" id="WP_146866884.1">
    <property type="nucleotide sequence ID" value="NZ_BJTZ01000072.1"/>
</dbReference>